<gene>
    <name evidence="4" type="ORF">EDB92DRAFT_1826818</name>
</gene>
<organism evidence="4 5">
    <name type="scientific">Lactarius akahatsu</name>
    <dbReference type="NCBI Taxonomy" id="416441"/>
    <lineage>
        <taxon>Eukaryota</taxon>
        <taxon>Fungi</taxon>
        <taxon>Dikarya</taxon>
        <taxon>Basidiomycota</taxon>
        <taxon>Agaricomycotina</taxon>
        <taxon>Agaricomycetes</taxon>
        <taxon>Russulales</taxon>
        <taxon>Russulaceae</taxon>
        <taxon>Lactarius</taxon>
    </lineage>
</organism>
<accession>A0AAD4LT65</accession>
<evidence type="ECO:0000256" key="2">
    <source>
        <dbReference type="SAM" id="MobiDB-lite"/>
    </source>
</evidence>
<feature type="region of interest" description="Disordered" evidence="2">
    <location>
        <begin position="271"/>
        <end position="311"/>
    </location>
</feature>
<keyword evidence="5" id="KW-1185">Reference proteome</keyword>
<dbReference type="AlphaFoldDB" id="A0AAD4LT65"/>
<evidence type="ECO:0000313" key="4">
    <source>
        <dbReference type="EMBL" id="KAH9001470.1"/>
    </source>
</evidence>
<evidence type="ECO:0000313" key="5">
    <source>
        <dbReference type="Proteomes" id="UP001201163"/>
    </source>
</evidence>
<evidence type="ECO:0000256" key="1">
    <source>
        <dbReference type="ARBA" id="ARBA00022801"/>
    </source>
</evidence>
<keyword evidence="1" id="KW-0378">Hydrolase</keyword>
<dbReference type="InterPro" id="IPR012462">
    <property type="entry name" value="UFSP1/2_DUB_cat"/>
</dbReference>
<name>A0AAD4LT65_9AGAM</name>
<dbReference type="Proteomes" id="UP001201163">
    <property type="component" value="Unassembled WGS sequence"/>
</dbReference>
<protein>
    <submittedName>
        <fullName evidence="4">DUF1671-domain-containing protein</fullName>
    </submittedName>
</protein>
<comment type="caution">
    <text evidence="4">The sequence shown here is derived from an EMBL/GenBank/DDBJ whole genome shotgun (WGS) entry which is preliminary data.</text>
</comment>
<dbReference type="Gene3D" id="3.90.70.130">
    <property type="match status" value="1"/>
</dbReference>
<proteinExistence type="predicted"/>
<feature type="compositionally biased region" description="Basic residues" evidence="2">
    <location>
        <begin position="282"/>
        <end position="292"/>
    </location>
</feature>
<dbReference type="GO" id="GO:0016787">
    <property type="term" value="F:hydrolase activity"/>
    <property type="evidence" value="ECO:0007669"/>
    <property type="project" value="UniProtKB-KW"/>
</dbReference>
<feature type="domain" description="UFSP1/2/DUB catalytic" evidence="3">
    <location>
        <begin position="51"/>
        <end position="262"/>
    </location>
</feature>
<dbReference type="EMBL" id="JAKELL010000001">
    <property type="protein sequence ID" value="KAH9001470.1"/>
    <property type="molecule type" value="Genomic_DNA"/>
</dbReference>
<dbReference type="Pfam" id="PF07910">
    <property type="entry name" value="Peptidase_C78"/>
    <property type="match status" value="1"/>
</dbReference>
<sequence>MDKMFPSSSAKDRFWYHSLDSEPPSNHTPDLIPLLRKTLLDSVQKGATRRAVLGYERAVHIYHEIWDAGWGCGYRNFMMLCAALMDQPTQAAYSSLLSAHTPPSVNSLKVLIEEAWKHGFDPEGAEGLKGELVGHKKWIGTAELYVAFTYRGIPCHIADFDTPHRKVGPLLDWIRRYFDANSRDHQASPQEWWRGATPVVVTDRMPLILQYQGHSRTVIGYEITRDGTTNLLVFDPSVHMRQLRDMALSSYNLSRKRDVWPNKSKYSTAQHVVQSLKEPFRSHKKRATRGGRRHSDSSAKRPRSSPLGDDNVIVIEDSEPEEGASTKVGPQSHDSGTKVDKWLVKTGENRKVLDTKKTLKLFRVDEKKLAKKDKYQVLWFPMEDPLTESDKQARREVTSERVC</sequence>
<reference evidence="4" key="1">
    <citation type="submission" date="2022-01" db="EMBL/GenBank/DDBJ databases">
        <title>Comparative genomics reveals a dynamic genome evolution in the ectomycorrhizal milk-cap (Lactarius) mushrooms.</title>
        <authorList>
            <consortium name="DOE Joint Genome Institute"/>
            <person name="Lebreton A."/>
            <person name="Tang N."/>
            <person name="Kuo A."/>
            <person name="LaButti K."/>
            <person name="Drula E."/>
            <person name="Barry K."/>
            <person name="Clum A."/>
            <person name="Lipzen A."/>
            <person name="Mousain D."/>
            <person name="Ng V."/>
            <person name="Wang R."/>
            <person name="Wang X."/>
            <person name="Dai Y."/>
            <person name="Henrissat B."/>
            <person name="Grigoriev I.V."/>
            <person name="Guerin-Laguette A."/>
            <person name="Yu F."/>
            <person name="Martin F.M."/>
        </authorList>
    </citation>
    <scope>NUCLEOTIDE SEQUENCE</scope>
    <source>
        <strain evidence="4">QP</strain>
    </source>
</reference>
<evidence type="ECO:0000259" key="3">
    <source>
        <dbReference type="Pfam" id="PF07910"/>
    </source>
</evidence>